<dbReference type="Gene3D" id="2.20.25.10">
    <property type="match status" value="1"/>
</dbReference>
<evidence type="ECO:0000259" key="5">
    <source>
        <dbReference type="SMART" id="SM00460"/>
    </source>
</evidence>
<evidence type="ECO:0000313" key="6">
    <source>
        <dbReference type="EMBL" id="KZZ86995.1"/>
    </source>
</evidence>
<dbReference type="PANTHER" id="PTHR12143">
    <property type="entry name" value="PEPTIDE N-GLYCANASE PNGASE -RELATED"/>
    <property type="match status" value="1"/>
</dbReference>
<dbReference type="SMART" id="SM00460">
    <property type="entry name" value="TGc"/>
    <property type="match status" value="1"/>
</dbReference>
<evidence type="ECO:0000256" key="3">
    <source>
        <dbReference type="ARBA" id="ARBA00022833"/>
    </source>
</evidence>
<feature type="domain" description="Transglutaminase-like" evidence="5">
    <location>
        <begin position="447"/>
        <end position="502"/>
    </location>
</feature>
<evidence type="ECO:0000256" key="2">
    <source>
        <dbReference type="ARBA" id="ARBA00022723"/>
    </source>
</evidence>
<feature type="region of interest" description="Disordered" evidence="4">
    <location>
        <begin position="629"/>
        <end position="651"/>
    </location>
</feature>
<evidence type="ECO:0000256" key="4">
    <source>
        <dbReference type="SAM" id="MobiDB-lite"/>
    </source>
</evidence>
<dbReference type="GO" id="GO:0046872">
    <property type="term" value="F:metal ion binding"/>
    <property type="evidence" value="ECO:0007669"/>
    <property type="project" value="UniProtKB-KW"/>
</dbReference>
<dbReference type="InterPro" id="IPR050883">
    <property type="entry name" value="PNGase"/>
</dbReference>
<dbReference type="VEuPathDB" id="FungiDB:AAP_06030"/>
<comment type="similarity">
    <text evidence="1">Belongs to the transglutaminase-like superfamily. PNGase family.</text>
</comment>
<keyword evidence="3" id="KW-0862">Zinc</keyword>
<keyword evidence="2" id="KW-0479">Metal-binding</keyword>
<comment type="caution">
    <text evidence="6">The sequence shown here is derived from an EMBL/GenBank/DDBJ whole genome shotgun (WGS) entry which is preliminary data.</text>
</comment>
<feature type="region of interest" description="Disordered" evidence="4">
    <location>
        <begin position="1"/>
        <end position="20"/>
    </location>
</feature>
<dbReference type="GO" id="GO:0000224">
    <property type="term" value="F:peptide-N4-(N-acetyl-beta-glucosaminyl)asparagine amidase activity"/>
    <property type="evidence" value="ECO:0007669"/>
    <property type="project" value="TreeGrafter"/>
</dbReference>
<feature type="region of interest" description="Disordered" evidence="4">
    <location>
        <begin position="245"/>
        <end position="290"/>
    </location>
</feature>
<dbReference type="GO" id="GO:0005634">
    <property type="term" value="C:nucleus"/>
    <property type="evidence" value="ECO:0007669"/>
    <property type="project" value="TreeGrafter"/>
</dbReference>
<dbReference type="Gene3D" id="3.10.620.30">
    <property type="match status" value="1"/>
</dbReference>
<dbReference type="InterPro" id="IPR002931">
    <property type="entry name" value="Transglutaminase-like"/>
</dbReference>
<proteinExistence type="inferred from homology"/>
<dbReference type="Pfam" id="PF01841">
    <property type="entry name" value="Transglut_core"/>
    <property type="match status" value="1"/>
</dbReference>
<feature type="compositionally biased region" description="Low complexity" evidence="4">
    <location>
        <begin position="65"/>
        <end position="92"/>
    </location>
</feature>
<protein>
    <submittedName>
        <fullName evidence="6">Peptidase (PNG1)</fullName>
    </submittedName>
</protein>
<dbReference type="InterPro" id="IPR038765">
    <property type="entry name" value="Papain-like_cys_pep_sf"/>
</dbReference>
<feature type="compositionally biased region" description="Low complexity" evidence="4">
    <location>
        <begin position="107"/>
        <end position="143"/>
    </location>
</feature>
<reference evidence="6 7" key="1">
    <citation type="journal article" date="2016" name="Genome Biol. Evol.">
        <title>Divergent and convergent evolution of fungal pathogenicity.</title>
        <authorList>
            <person name="Shang Y."/>
            <person name="Xiao G."/>
            <person name="Zheng P."/>
            <person name="Cen K."/>
            <person name="Zhan S."/>
            <person name="Wang C."/>
        </authorList>
    </citation>
    <scope>NUCLEOTIDE SEQUENCE [LARGE SCALE GENOMIC DNA]</scope>
    <source>
        <strain evidence="6 7">ARSEF 7405</strain>
    </source>
</reference>
<dbReference type="SUPFAM" id="SSF54001">
    <property type="entry name" value="Cysteine proteinases"/>
    <property type="match status" value="1"/>
</dbReference>
<gene>
    <name evidence="6" type="ORF">AAP_06030</name>
</gene>
<sequence length="750" mass="82036">MADRNHDKPEKPFDPTSLTKQFEHMLKTRRFHSFQEIIKAREKAKKEKHAHLNQQDSTKPANAHSASVQPSASTAAASSSSSASSSQSSSTSHNLSAVQGHRSAHNSSSSPSSSSLSHQHTPRSQVSSASLRSSAAAEAASSRPIHQSATRKPVPSAASVAPPPAAAAAVTSATPSLATPNPAQQPPSYSPYPSTAQQTPTSTDSKRSQPRPAQLPELSIPSPHPSQSQQSYFPKHAQAYAHYAANGPSGTVTPQPSTPLPVRHASSTPTPGTPSASSAHPIPMRSLPLVPAAPTDSQSLKFCNMLRALSFTPTQYENPGLLDEALGLIPLDRIYGEAEEEHQIFVAEARSLIEERQRKGVEVGKVKERYGYQDCVIRALLRWFRNSFFTFVNNPACSQCAHPTIAMGMTPPLPDEIARNATRVELYQCSACSNYERFPRYSDVWALLQTRRGRAGEWANCFSMLCRAIGGRVRWVWNSEDHVWTEVYSEHLRRWVHVDACEEKWDEPTLYTEGWKRPRAYCIAFSIDGATDVTRRYVRSPTYSLPRTRCSEASLAWIISEIRHMRRVGLPEHDRLRLQREDDREERELRGYCWRGLVTELGRSINMDFNLGNVASEVDAQMAGLDLNRPAASAQQQQQQPNMYGSKSTAQAQAQAQLQAQIQAQANAIMQSGVPAMPPAMPSAWLNGAAGGYMPMQMGGGGVGGMPPVLMGGGNAAGQETKAPQERPHQTGPNPTADEMDWESTDGQAR</sequence>
<feature type="compositionally biased region" description="Basic and acidic residues" evidence="4">
    <location>
        <begin position="1"/>
        <end position="13"/>
    </location>
</feature>
<feature type="compositionally biased region" description="Low complexity" evidence="4">
    <location>
        <begin position="153"/>
        <end position="182"/>
    </location>
</feature>
<feature type="region of interest" description="Disordered" evidence="4">
    <location>
        <begin position="712"/>
        <end position="750"/>
    </location>
</feature>
<evidence type="ECO:0000313" key="7">
    <source>
        <dbReference type="Proteomes" id="UP000242877"/>
    </source>
</evidence>
<dbReference type="OrthoDB" id="409136at2759"/>
<dbReference type="EMBL" id="AZGZ01000041">
    <property type="protein sequence ID" value="KZZ86995.1"/>
    <property type="molecule type" value="Genomic_DNA"/>
</dbReference>
<feature type="compositionally biased region" description="Low complexity" evidence="4">
    <location>
        <begin position="219"/>
        <end position="231"/>
    </location>
</feature>
<dbReference type="AlphaFoldDB" id="A0A167V3J4"/>
<organism evidence="6 7">
    <name type="scientific">Ascosphaera apis ARSEF 7405</name>
    <dbReference type="NCBI Taxonomy" id="392613"/>
    <lineage>
        <taxon>Eukaryota</taxon>
        <taxon>Fungi</taxon>
        <taxon>Dikarya</taxon>
        <taxon>Ascomycota</taxon>
        <taxon>Pezizomycotina</taxon>
        <taxon>Eurotiomycetes</taxon>
        <taxon>Eurotiomycetidae</taxon>
        <taxon>Onygenales</taxon>
        <taxon>Ascosphaeraceae</taxon>
        <taxon>Ascosphaera</taxon>
    </lineage>
</organism>
<dbReference type="FunFam" id="2.20.25.10:FF:000011">
    <property type="entry name" value="peptide-N(4)-(N-acetyl-beta- glucosaminyl)asparagine amidase"/>
    <property type="match status" value="1"/>
</dbReference>
<dbReference type="GO" id="GO:0005829">
    <property type="term" value="C:cytosol"/>
    <property type="evidence" value="ECO:0007669"/>
    <property type="project" value="TreeGrafter"/>
</dbReference>
<dbReference type="PANTHER" id="PTHR12143:SF19">
    <property type="entry name" value="PEPTIDE-N(4)-(N-ACETYL-BETA-GLUCOSAMINYL)ASPARAGINE AMIDASE"/>
    <property type="match status" value="1"/>
</dbReference>
<feature type="compositionally biased region" description="Low complexity" evidence="4">
    <location>
        <begin position="265"/>
        <end position="279"/>
    </location>
</feature>
<evidence type="ECO:0000256" key="1">
    <source>
        <dbReference type="ARBA" id="ARBA00009390"/>
    </source>
</evidence>
<dbReference type="Proteomes" id="UP000242877">
    <property type="component" value="Unassembled WGS sequence"/>
</dbReference>
<keyword evidence="7" id="KW-1185">Reference proteome</keyword>
<name>A0A167V3J4_9EURO</name>
<accession>A0A167V3J4</accession>
<dbReference type="GO" id="GO:0006516">
    <property type="term" value="P:glycoprotein catabolic process"/>
    <property type="evidence" value="ECO:0007669"/>
    <property type="project" value="TreeGrafter"/>
</dbReference>
<feature type="region of interest" description="Disordered" evidence="4">
    <location>
        <begin position="33"/>
        <end position="232"/>
    </location>
</feature>